<feature type="domain" description="Nudix hydrolase" evidence="4">
    <location>
        <begin position="7"/>
        <end position="146"/>
    </location>
</feature>
<evidence type="ECO:0000313" key="6">
    <source>
        <dbReference type="Proteomes" id="UP000260812"/>
    </source>
</evidence>
<dbReference type="AlphaFoldDB" id="A0A3E3HVN5"/>
<evidence type="ECO:0000256" key="2">
    <source>
        <dbReference type="ARBA" id="ARBA00022801"/>
    </source>
</evidence>
<sequence>MVQVAFYDRAEDSVYKFAVIGAIKDGKWVLCRHGKRNTWECPGGHREAGERIEDTAKRELFEETGAETYVLHPVCAYSCMRNGGEASFGMLYFAQIESLGILPDYEIAEVKCFDELPKEREFWTYPDIQPYLIEKLDSFIEEGLAKEQK</sequence>
<dbReference type="EMBL" id="QVLV01000037">
    <property type="protein sequence ID" value="RGE55795.1"/>
    <property type="molecule type" value="Genomic_DNA"/>
</dbReference>
<keyword evidence="6" id="KW-1185">Reference proteome</keyword>
<dbReference type="InterPro" id="IPR020476">
    <property type="entry name" value="Nudix_hydrolase"/>
</dbReference>
<dbReference type="PROSITE" id="PS51462">
    <property type="entry name" value="NUDIX"/>
    <property type="match status" value="1"/>
</dbReference>
<dbReference type="PANTHER" id="PTHR43046">
    <property type="entry name" value="GDP-MANNOSE MANNOSYL HYDROLASE"/>
    <property type="match status" value="1"/>
</dbReference>
<proteinExistence type="inferred from homology"/>
<gene>
    <name evidence="5" type="ORF">DXC51_27730</name>
</gene>
<evidence type="ECO:0000313" key="5">
    <source>
        <dbReference type="EMBL" id="RGE55795.1"/>
    </source>
</evidence>
<dbReference type="Pfam" id="PF00293">
    <property type="entry name" value="NUDIX"/>
    <property type="match status" value="1"/>
</dbReference>
<dbReference type="Gene3D" id="3.90.79.10">
    <property type="entry name" value="Nucleoside Triphosphate Pyrophosphohydrolase"/>
    <property type="match status" value="1"/>
</dbReference>
<evidence type="ECO:0000259" key="4">
    <source>
        <dbReference type="PROSITE" id="PS51462"/>
    </source>
</evidence>
<dbReference type="Proteomes" id="UP000260812">
    <property type="component" value="Unassembled WGS sequence"/>
</dbReference>
<dbReference type="PRINTS" id="PR00502">
    <property type="entry name" value="NUDIXFAMILY"/>
</dbReference>
<dbReference type="GO" id="GO:0016787">
    <property type="term" value="F:hydrolase activity"/>
    <property type="evidence" value="ECO:0007669"/>
    <property type="project" value="UniProtKB-KW"/>
</dbReference>
<dbReference type="RefSeq" id="WP_117545878.1">
    <property type="nucleotide sequence ID" value="NZ_JBKUNB010000028.1"/>
</dbReference>
<comment type="similarity">
    <text evidence="3">Belongs to the Nudix hydrolase family.</text>
</comment>
<dbReference type="InterPro" id="IPR000086">
    <property type="entry name" value="NUDIX_hydrolase_dom"/>
</dbReference>
<evidence type="ECO:0000256" key="3">
    <source>
        <dbReference type="RuleBase" id="RU003476"/>
    </source>
</evidence>
<dbReference type="PROSITE" id="PS00893">
    <property type="entry name" value="NUDIX_BOX"/>
    <property type="match status" value="1"/>
</dbReference>
<comment type="cofactor">
    <cofactor evidence="1">
        <name>Mg(2+)</name>
        <dbReference type="ChEBI" id="CHEBI:18420"/>
    </cofactor>
</comment>
<dbReference type="SUPFAM" id="SSF55811">
    <property type="entry name" value="Nudix"/>
    <property type="match status" value="1"/>
</dbReference>
<evidence type="ECO:0000256" key="1">
    <source>
        <dbReference type="ARBA" id="ARBA00001946"/>
    </source>
</evidence>
<dbReference type="PANTHER" id="PTHR43046:SF14">
    <property type="entry name" value="MUTT_NUDIX FAMILY PROTEIN"/>
    <property type="match status" value="1"/>
</dbReference>
<dbReference type="CDD" id="cd04665">
    <property type="entry name" value="NUDIX_RppH"/>
    <property type="match status" value="1"/>
</dbReference>
<dbReference type="InterPro" id="IPR020084">
    <property type="entry name" value="NUDIX_hydrolase_CS"/>
</dbReference>
<dbReference type="InterPro" id="IPR014078">
    <property type="entry name" value="Nudix_YtkD"/>
</dbReference>
<organism evidence="5 6">
    <name type="scientific">Eisenbergiella massiliensis</name>
    <dbReference type="NCBI Taxonomy" id="1720294"/>
    <lineage>
        <taxon>Bacteria</taxon>
        <taxon>Bacillati</taxon>
        <taxon>Bacillota</taxon>
        <taxon>Clostridia</taxon>
        <taxon>Lachnospirales</taxon>
        <taxon>Lachnospiraceae</taxon>
        <taxon>Eisenbergiella</taxon>
    </lineage>
</organism>
<keyword evidence="2 3" id="KW-0378">Hydrolase</keyword>
<dbReference type="GeneID" id="97990540"/>
<protein>
    <submittedName>
        <fullName evidence="5">NUDIX domain-containing protein</fullName>
    </submittedName>
</protein>
<name>A0A3E3HVN5_9FIRM</name>
<accession>A0A3E3HVN5</accession>
<reference evidence="5" key="1">
    <citation type="submission" date="2018-08" db="EMBL/GenBank/DDBJ databases">
        <title>A genome reference for cultivated species of the human gut microbiota.</title>
        <authorList>
            <person name="Zou Y."/>
            <person name="Xue W."/>
            <person name="Luo G."/>
        </authorList>
    </citation>
    <scope>NUCLEOTIDE SEQUENCE [LARGE SCALE GENOMIC DNA]</scope>
    <source>
        <strain evidence="5">TF05-5AC</strain>
    </source>
</reference>
<comment type="caution">
    <text evidence="5">The sequence shown here is derived from an EMBL/GenBank/DDBJ whole genome shotgun (WGS) entry which is preliminary data.</text>
</comment>
<dbReference type="InterPro" id="IPR015797">
    <property type="entry name" value="NUDIX_hydrolase-like_dom_sf"/>
</dbReference>